<gene>
    <name evidence="6" type="ORF">GCM10009114_32390</name>
</gene>
<evidence type="ECO:0000256" key="4">
    <source>
        <dbReference type="ARBA" id="ARBA00037131"/>
    </source>
</evidence>
<evidence type="ECO:0000256" key="3">
    <source>
        <dbReference type="ARBA" id="ARBA00022490"/>
    </source>
</evidence>
<keyword evidence="7" id="KW-1185">Reference proteome</keyword>
<evidence type="ECO:0000256" key="1">
    <source>
        <dbReference type="ARBA" id="ARBA00004496"/>
    </source>
</evidence>
<dbReference type="PANTHER" id="PTHR47892">
    <property type="entry name" value="UNIVERSAL STRESS PROTEIN E"/>
    <property type="match status" value="1"/>
</dbReference>
<protein>
    <recommendedName>
        <fullName evidence="5">UspA domain-containing protein</fullName>
    </recommendedName>
</protein>
<comment type="caution">
    <text evidence="6">The sequence shown here is derived from an EMBL/GenBank/DDBJ whole genome shotgun (WGS) entry which is preliminary data.</text>
</comment>
<dbReference type="SUPFAM" id="SSF52402">
    <property type="entry name" value="Adenine nucleotide alpha hydrolases-like"/>
    <property type="match status" value="1"/>
</dbReference>
<organism evidence="6 7">
    <name type="scientific">Aliiglaciecola litoralis</name>
    <dbReference type="NCBI Taxonomy" id="582857"/>
    <lineage>
        <taxon>Bacteria</taxon>
        <taxon>Pseudomonadati</taxon>
        <taxon>Pseudomonadota</taxon>
        <taxon>Gammaproteobacteria</taxon>
        <taxon>Alteromonadales</taxon>
        <taxon>Alteromonadaceae</taxon>
        <taxon>Aliiglaciecola</taxon>
    </lineage>
</organism>
<reference evidence="6 7" key="1">
    <citation type="journal article" date="2019" name="Int. J. Syst. Evol. Microbiol.">
        <title>The Global Catalogue of Microorganisms (GCM) 10K type strain sequencing project: providing services to taxonomists for standard genome sequencing and annotation.</title>
        <authorList>
            <consortium name="The Broad Institute Genomics Platform"/>
            <consortium name="The Broad Institute Genome Sequencing Center for Infectious Disease"/>
            <person name="Wu L."/>
            <person name="Ma J."/>
        </authorList>
    </citation>
    <scope>NUCLEOTIDE SEQUENCE [LARGE SCALE GENOMIC DNA]</scope>
    <source>
        <strain evidence="6 7">JCM 15896</strain>
    </source>
</reference>
<evidence type="ECO:0000256" key="2">
    <source>
        <dbReference type="ARBA" id="ARBA00008791"/>
    </source>
</evidence>
<evidence type="ECO:0000313" key="6">
    <source>
        <dbReference type="EMBL" id="GAA0859328.1"/>
    </source>
</evidence>
<sequence>MRNILVVVESADSAKMMLEKSLRFLPESISVVLFSDSNAVAADVQTVLNDVAAGHCTANLIINSAFDKHAKKLSMTDLLSHTNPDMVVIYRPQLGQGQHDFGLVKAVLQSESQSAVLFCGDNKWKKKMKVLATLDMVDDSPSQGLLNDKVADTAVQLLNMTQAELTLLSVIEISGIREELDIAIPHELMATKGKEIKARLADMISTKGQPIVYSTFVSVGVVSKEISSVSQKLKSSLVIMGNVGRTGLKGFVVGNTAEKILERLAVDALIVKA</sequence>
<dbReference type="Gene3D" id="3.40.50.12370">
    <property type="match status" value="1"/>
</dbReference>
<feature type="domain" description="UspA" evidence="5">
    <location>
        <begin position="148"/>
        <end position="272"/>
    </location>
</feature>
<comment type="subcellular location">
    <subcellularLocation>
        <location evidence="1">Cytoplasm</location>
    </subcellularLocation>
</comment>
<dbReference type="PRINTS" id="PR01438">
    <property type="entry name" value="UNVRSLSTRESS"/>
</dbReference>
<dbReference type="InterPro" id="IPR006016">
    <property type="entry name" value="UspA"/>
</dbReference>
<evidence type="ECO:0000313" key="7">
    <source>
        <dbReference type="Proteomes" id="UP001500359"/>
    </source>
</evidence>
<dbReference type="Proteomes" id="UP001500359">
    <property type="component" value="Unassembled WGS sequence"/>
</dbReference>
<comment type="function">
    <text evidence="4">Required for resistance to DNA-damaging agents.</text>
</comment>
<comment type="similarity">
    <text evidence="2">Belongs to the universal stress protein A family.</text>
</comment>
<proteinExistence type="inferred from homology"/>
<dbReference type="RefSeq" id="WP_343861872.1">
    <property type="nucleotide sequence ID" value="NZ_BAAAFD010000011.1"/>
</dbReference>
<dbReference type="Pfam" id="PF00582">
    <property type="entry name" value="Usp"/>
    <property type="match status" value="1"/>
</dbReference>
<accession>A0ABN1LRT0</accession>
<keyword evidence="3" id="KW-0963">Cytoplasm</keyword>
<name>A0ABN1LRT0_9ALTE</name>
<dbReference type="InterPro" id="IPR006015">
    <property type="entry name" value="Universal_stress_UspA"/>
</dbReference>
<dbReference type="PANTHER" id="PTHR47892:SF1">
    <property type="entry name" value="UNIVERSAL STRESS PROTEIN E"/>
    <property type="match status" value="1"/>
</dbReference>
<dbReference type="EMBL" id="BAAAFD010000011">
    <property type="protein sequence ID" value="GAA0859328.1"/>
    <property type="molecule type" value="Genomic_DNA"/>
</dbReference>
<evidence type="ECO:0000259" key="5">
    <source>
        <dbReference type="Pfam" id="PF00582"/>
    </source>
</evidence>